<organism evidence="13 14">
    <name type="scientific">Heliomicrobium gestii</name>
    <name type="common">Heliobacterium gestii</name>
    <dbReference type="NCBI Taxonomy" id="2699"/>
    <lineage>
        <taxon>Bacteria</taxon>
        <taxon>Bacillati</taxon>
        <taxon>Bacillota</taxon>
        <taxon>Clostridia</taxon>
        <taxon>Eubacteriales</taxon>
        <taxon>Heliobacteriaceae</taxon>
        <taxon>Heliomicrobium</taxon>
    </lineage>
</organism>
<reference evidence="13 14" key="1">
    <citation type="submission" date="2020-01" db="EMBL/GenBank/DDBJ databases">
        <title>Whole genome sequence of Heliobacterium gestii DSM 11169.</title>
        <authorList>
            <person name="Kyndt J.A."/>
            <person name="Meyer T.E."/>
        </authorList>
    </citation>
    <scope>NUCLEOTIDE SEQUENCE [LARGE SCALE GENOMIC DNA]</scope>
    <source>
        <strain evidence="13 14">DSM 11169</strain>
    </source>
</reference>
<comment type="caution">
    <text evidence="13">The sequence shown here is derived from an EMBL/GenBank/DDBJ whole genome shotgun (WGS) entry which is preliminary data.</text>
</comment>
<dbReference type="PANTHER" id="PTHR45453:SF1">
    <property type="entry name" value="PHOSPHATE REGULON SENSOR PROTEIN PHOR"/>
    <property type="match status" value="1"/>
</dbReference>
<dbReference type="SUPFAM" id="SSF158472">
    <property type="entry name" value="HAMP domain-like"/>
    <property type="match status" value="1"/>
</dbReference>
<dbReference type="EC" id="2.7.13.3" evidence="3"/>
<evidence type="ECO:0000256" key="6">
    <source>
        <dbReference type="ARBA" id="ARBA00022777"/>
    </source>
</evidence>
<proteinExistence type="predicted"/>
<evidence type="ECO:0000259" key="12">
    <source>
        <dbReference type="PROSITE" id="PS50885"/>
    </source>
</evidence>
<dbReference type="AlphaFoldDB" id="A0A845LCB3"/>
<keyword evidence="6" id="KW-0418">Kinase</keyword>
<dbReference type="CDD" id="cd00082">
    <property type="entry name" value="HisKA"/>
    <property type="match status" value="1"/>
</dbReference>
<keyword evidence="8 10" id="KW-0472">Membrane</keyword>
<dbReference type="FunFam" id="1.10.287.130:FF:000001">
    <property type="entry name" value="Two-component sensor histidine kinase"/>
    <property type="match status" value="1"/>
</dbReference>
<dbReference type="InterPro" id="IPR003661">
    <property type="entry name" value="HisK_dim/P_dom"/>
</dbReference>
<evidence type="ECO:0000256" key="2">
    <source>
        <dbReference type="ARBA" id="ARBA00004370"/>
    </source>
</evidence>
<evidence type="ECO:0000256" key="7">
    <source>
        <dbReference type="ARBA" id="ARBA00023012"/>
    </source>
</evidence>
<keyword evidence="14" id="KW-1185">Reference proteome</keyword>
<evidence type="ECO:0000256" key="10">
    <source>
        <dbReference type="SAM" id="Phobius"/>
    </source>
</evidence>
<dbReference type="Pfam" id="PF00512">
    <property type="entry name" value="HisKA"/>
    <property type="match status" value="1"/>
</dbReference>
<evidence type="ECO:0000313" key="13">
    <source>
        <dbReference type="EMBL" id="MZP42289.1"/>
    </source>
</evidence>
<evidence type="ECO:0000313" key="14">
    <source>
        <dbReference type="Proteomes" id="UP000471031"/>
    </source>
</evidence>
<dbReference type="SUPFAM" id="SSF47384">
    <property type="entry name" value="Homodimeric domain of signal transducing histidine kinase"/>
    <property type="match status" value="1"/>
</dbReference>
<evidence type="ECO:0000256" key="1">
    <source>
        <dbReference type="ARBA" id="ARBA00000085"/>
    </source>
</evidence>
<keyword evidence="10" id="KW-0812">Transmembrane</keyword>
<sequence length="387" mass="44560">MKSVKSGAESQKGRGEKVRHRHFFHHHRNHRDFHQFHKYFRWVRPGVILFNLLFLYVLFSWVGNTAILLLLVAFIAVKEVIHLFFLRRLERRLFAPVQELDQGVKEIAKGNYDVSIDCDIPNEIGALIVSFNEMARKLREGEKLKQEYEENRKTLIANISHDIKTPITAIQGHVEALLEGVPDSPERAEKYLKTIHRNTIYINKLIDDLFLFSQLDLGKLALHRQTLSIRPFMQDLMEEFKFELEERQCAFTFNDRLAQEHHVSIDGKRINQAVRNIIGNAVKYGPERDLAITVELYQEGDFICLSIQDNGPGIPSEKLAFVFDRFYRIDRARTKDLGSTGLGLAIAKELIEAHGGAISLSSKENEGARFIIALPVERSDHEANPDH</sequence>
<evidence type="ECO:0000256" key="4">
    <source>
        <dbReference type="ARBA" id="ARBA00022553"/>
    </source>
</evidence>
<dbReference type="GO" id="GO:0005886">
    <property type="term" value="C:plasma membrane"/>
    <property type="evidence" value="ECO:0007669"/>
    <property type="project" value="TreeGrafter"/>
</dbReference>
<dbReference type="InterPro" id="IPR005467">
    <property type="entry name" value="His_kinase_dom"/>
</dbReference>
<evidence type="ECO:0000256" key="9">
    <source>
        <dbReference type="SAM" id="Coils"/>
    </source>
</evidence>
<dbReference type="SUPFAM" id="SSF55874">
    <property type="entry name" value="ATPase domain of HSP90 chaperone/DNA topoisomerase II/histidine kinase"/>
    <property type="match status" value="1"/>
</dbReference>
<dbReference type="PANTHER" id="PTHR45453">
    <property type="entry name" value="PHOSPHATE REGULON SENSOR PROTEIN PHOR"/>
    <property type="match status" value="1"/>
</dbReference>
<evidence type="ECO:0000259" key="11">
    <source>
        <dbReference type="PROSITE" id="PS50109"/>
    </source>
</evidence>
<feature type="transmembrane region" description="Helical" evidence="10">
    <location>
        <begin position="39"/>
        <end position="59"/>
    </location>
</feature>
<dbReference type="SMART" id="SM00387">
    <property type="entry name" value="HATPase_c"/>
    <property type="match status" value="1"/>
</dbReference>
<dbReference type="CDD" id="cd00075">
    <property type="entry name" value="HATPase"/>
    <property type="match status" value="1"/>
</dbReference>
<keyword evidence="4" id="KW-0597">Phosphoprotein</keyword>
<keyword evidence="9" id="KW-0175">Coiled coil</keyword>
<gene>
    <name evidence="13" type="ORF">GTO89_04440</name>
</gene>
<feature type="domain" description="Histidine kinase" evidence="11">
    <location>
        <begin position="158"/>
        <end position="378"/>
    </location>
</feature>
<dbReference type="InterPro" id="IPR050351">
    <property type="entry name" value="BphY/WalK/GraS-like"/>
</dbReference>
<dbReference type="Gene3D" id="6.10.340.10">
    <property type="match status" value="1"/>
</dbReference>
<name>A0A845LCB3_HELGE</name>
<dbReference type="InterPro" id="IPR036097">
    <property type="entry name" value="HisK_dim/P_sf"/>
</dbReference>
<evidence type="ECO:0000256" key="8">
    <source>
        <dbReference type="ARBA" id="ARBA00023136"/>
    </source>
</evidence>
<dbReference type="Pfam" id="PF02518">
    <property type="entry name" value="HATPase_c"/>
    <property type="match status" value="1"/>
</dbReference>
<dbReference type="CDD" id="cd06225">
    <property type="entry name" value="HAMP"/>
    <property type="match status" value="1"/>
</dbReference>
<dbReference type="SMART" id="SM00388">
    <property type="entry name" value="HisKA"/>
    <property type="match status" value="1"/>
</dbReference>
<dbReference type="GO" id="GO:0000155">
    <property type="term" value="F:phosphorelay sensor kinase activity"/>
    <property type="evidence" value="ECO:0007669"/>
    <property type="project" value="InterPro"/>
</dbReference>
<feature type="coiled-coil region" evidence="9">
    <location>
        <begin position="131"/>
        <end position="158"/>
    </location>
</feature>
<comment type="catalytic activity">
    <reaction evidence="1">
        <text>ATP + protein L-histidine = ADP + protein N-phospho-L-histidine.</text>
        <dbReference type="EC" id="2.7.13.3"/>
    </reaction>
</comment>
<dbReference type="Gene3D" id="3.30.565.10">
    <property type="entry name" value="Histidine kinase-like ATPase, C-terminal domain"/>
    <property type="match status" value="1"/>
</dbReference>
<feature type="transmembrane region" description="Helical" evidence="10">
    <location>
        <begin position="65"/>
        <end position="86"/>
    </location>
</feature>
<dbReference type="Pfam" id="PF00672">
    <property type="entry name" value="HAMP"/>
    <property type="match status" value="1"/>
</dbReference>
<accession>A0A845LCB3</accession>
<dbReference type="InterPro" id="IPR004358">
    <property type="entry name" value="Sig_transdc_His_kin-like_C"/>
</dbReference>
<feature type="domain" description="HAMP" evidence="12">
    <location>
        <begin position="91"/>
        <end position="143"/>
    </location>
</feature>
<dbReference type="GO" id="GO:0004721">
    <property type="term" value="F:phosphoprotein phosphatase activity"/>
    <property type="evidence" value="ECO:0007669"/>
    <property type="project" value="TreeGrafter"/>
</dbReference>
<dbReference type="InterPro" id="IPR003594">
    <property type="entry name" value="HATPase_dom"/>
</dbReference>
<dbReference type="PRINTS" id="PR00344">
    <property type="entry name" value="BCTRLSENSOR"/>
</dbReference>
<dbReference type="PROSITE" id="PS50109">
    <property type="entry name" value="HIS_KIN"/>
    <property type="match status" value="1"/>
</dbReference>
<keyword evidence="10" id="KW-1133">Transmembrane helix</keyword>
<dbReference type="SMART" id="SM00304">
    <property type="entry name" value="HAMP"/>
    <property type="match status" value="1"/>
</dbReference>
<dbReference type="GO" id="GO:0016036">
    <property type="term" value="P:cellular response to phosphate starvation"/>
    <property type="evidence" value="ECO:0007669"/>
    <property type="project" value="TreeGrafter"/>
</dbReference>
<keyword evidence="7" id="KW-0902">Two-component regulatory system</keyword>
<protein>
    <recommendedName>
        <fullName evidence="3">histidine kinase</fullName>
        <ecNumber evidence="3">2.7.13.3</ecNumber>
    </recommendedName>
</protein>
<dbReference type="PROSITE" id="PS50885">
    <property type="entry name" value="HAMP"/>
    <property type="match status" value="1"/>
</dbReference>
<dbReference type="Gene3D" id="1.10.287.130">
    <property type="match status" value="1"/>
</dbReference>
<dbReference type="OrthoDB" id="335833at2"/>
<comment type="subcellular location">
    <subcellularLocation>
        <location evidence="2">Membrane</location>
    </subcellularLocation>
</comment>
<dbReference type="InterPro" id="IPR036890">
    <property type="entry name" value="HATPase_C_sf"/>
</dbReference>
<dbReference type="Proteomes" id="UP000471031">
    <property type="component" value="Unassembled WGS sequence"/>
</dbReference>
<evidence type="ECO:0000256" key="5">
    <source>
        <dbReference type="ARBA" id="ARBA00022679"/>
    </source>
</evidence>
<evidence type="ECO:0000256" key="3">
    <source>
        <dbReference type="ARBA" id="ARBA00012438"/>
    </source>
</evidence>
<dbReference type="EMBL" id="WXEX01000003">
    <property type="protein sequence ID" value="MZP42289.1"/>
    <property type="molecule type" value="Genomic_DNA"/>
</dbReference>
<dbReference type="FunFam" id="3.30.565.10:FF:000006">
    <property type="entry name" value="Sensor histidine kinase WalK"/>
    <property type="match status" value="1"/>
</dbReference>
<dbReference type="InterPro" id="IPR003660">
    <property type="entry name" value="HAMP_dom"/>
</dbReference>
<keyword evidence="5" id="KW-0808">Transferase</keyword>